<evidence type="ECO:0000313" key="5">
    <source>
        <dbReference type="Proteomes" id="UP000245657"/>
    </source>
</evidence>
<dbReference type="AlphaFoldDB" id="A0A2V2N191"/>
<dbReference type="OrthoDB" id="53227at2157"/>
<dbReference type="Proteomes" id="UP000245657">
    <property type="component" value="Unassembled WGS sequence"/>
</dbReference>
<comment type="caution">
    <text evidence="4">The sequence shown here is derived from an EMBL/GenBank/DDBJ whole genome shotgun (WGS) entry which is preliminary data.</text>
</comment>
<evidence type="ECO:0000313" key="4">
    <source>
        <dbReference type="EMBL" id="PWR74114.1"/>
    </source>
</evidence>
<keyword evidence="2" id="KW-0489">Methyltransferase</keyword>
<dbReference type="InterPro" id="IPR016764">
    <property type="entry name" value="MeTrfase_MtxX_xsu"/>
</dbReference>
<accession>A0A2V2N191</accession>
<sequence length="254" mass="27216">MPQDLIGIGVSADPERVIRSIINCNFSDRIVCYTDPDIAVQFSFPCLVRTSDQPGEKMVSDLVTDQISAAVRGTLPATQTLSALKLAYGVRELERIVLLESAQSKRFFLAPVGIDEGWTISQKISLINKGNKIAIGAGLSEKVGVLSGGRFGDAGRHPAVDRSMADAELVSRLTGARHYEILIEDAIAECGLIIAPDGITGNLIFRTLLFVGNGVSHGAPVVNIGGIFVDTSRVNPDYSNALNLAASMYYMQFS</sequence>
<dbReference type="SUPFAM" id="SSF53659">
    <property type="entry name" value="Isocitrate/Isopropylmalate dehydrogenase-like"/>
    <property type="match status" value="1"/>
</dbReference>
<dbReference type="NCBIfam" id="TIGR03270">
    <property type="entry name" value="methan_mark_4"/>
    <property type="match status" value="1"/>
</dbReference>
<dbReference type="GeneID" id="97549479"/>
<dbReference type="GO" id="GO:0032259">
    <property type="term" value="P:methylation"/>
    <property type="evidence" value="ECO:0007669"/>
    <property type="project" value="UniProtKB-KW"/>
</dbReference>
<name>A0A2V2N191_9EURY</name>
<gene>
    <name evidence="4" type="ORF">DK846_02870</name>
</gene>
<dbReference type="GO" id="GO:0008168">
    <property type="term" value="F:methyltransferase activity"/>
    <property type="evidence" value="ECO:0007669"/>
    <property type="project" value="UniProtKB-KW"/>
</dbReference>
<dbReference type="RefSeq" id="WP_109967393.1">
    <property type="nucleotide sequence ID" value="NZ_CP176093.1"/>
</dbReference>
<proteinExistence type="inferred from homology"/>
<evidence type="ECO:0000256" key="3">
    <source>
        <dbReference type="ARBA" id="ARBA00022679"/>
    </source>
</evidence>
<keyword evidence="5" id="KW-1185">Reference proteome</keyword>
<protein>
    <submittedName>
        <fullName evidence="4">Phosphotransacetylase</fullName>
    </submittedName>
</protein>
<evidence type="ECO:0000256" key="1">
    <source>
        <dbReference type="ARBA" id="ARBA00009125"/>
    </source>
</evidence>
<dbReference type="EMBL" id="QGMY01000002">
    <property type="protein sequence ID" value="PWR74114.1"/>
    <property type="molecule type" value="Genomic_DNA"/>
</dbReference>
<evidence type="ECO:0000256" key="2">
    <source>
        <dbReference type="ARBA" id="ARBA00022603"/>
    </source>
</evidence>
<reference evidence="4 5" key="1">
    <citation type="submission" date="2018-05" db="EMBL/GenBank/DDBJ databases">
        <title>Draft genome of Methanospirillum lacunae Ki8-1.</title>
        <authorList>
            <person name="Dueholm M.S."/>
            <person name="Nielsen P.H."/>
            <person name="Bakmann L.F."/>
            <person name="Otzen D.E."/>
        </authorList>
    </citation>
    <scope>NUCLEOTIDE SEQUENCE [LARGE SCALE GENOMIC DNA]</scope>
    <source>
        <strain evidence="4 5">Ki8-1</strain>
    </source>
</reference>
<keyword evidence="3" id="KW-0808">Transferase</keyword>
<comment type="similarity">
    <text evidence="1">Belongs to the MtxX family.</text>
</comment>
<organism evidence="4 5">
    <name type="scientific">Methanospirillum lacunae</name>
    <dbReference type="NCBI Taxonomy" id="668570"/>
    <lineage>
        <taxon>Archaea</taxon>
        <taxon>Methanobacteriati</taxon>
        <taxon>Methanobacteriota</taxon>
        <taxon>Stenosarchaea group</taxon>
        <taxon>Methanomicrobia</taxon>
        <taxon>Methanomicrobiales</taxon>
        <taxon>Methanospirillaceae</taxon>
        <taxon>Methanospirillum</taxon>
    </lineage>
</organism>